<accession>A0A645GS42</accession>
<evidence type="ECO:0000313" key="1">
    <source>
        <dbReference type="EMBL" id="MPN28649.1"/>
    </source>
</evidence>
<dbReference type="EMBL" id="VSSQ01079014">
    <property type="protein sequence ID" value="MPN28649.1"/>
    <property type="molecule type" value="Genomic_DNA"/>
</dbReference>
<sequence>MAPVITNCIETLSSGHSLWLIGWFEFNGQEPPVLPKPPKGPGGWNEVPYEDAWAAEVSFLVVNRAAELANVSPAHEKPISPYENLELYHVKGWKTNDVGTAVGASEAGGQGADSEGK</sequence>
<proteinExistence type="predicted"/>
<name>A0A645GS42_9ZZZZ</name>
<comment type="caution">
    <text evidence="1">The sequence shown here is derived from an EMBL/GenBank/DDBJ whole genome shotgun (WGS) entry which is preliminary data.</text>
</comment>
<organism evidence="1">
    <name type="scientific">bioreactor metagenome</name>
    <dbReference type="NCBI Taxonomy" id="1076179"/>
    <lineage>
        <taxon>unclassified sequences</taxon>
        <taxon>metagenomes</taxon>
        <taxon>ecological metagenomes</taxon>
    </lineage>
</organism>
<dbReference type="AlphaFoldDB" id="A0A645GS42"/>
<reference evidence="1" key="1">
    <citation type="submission" date="2019-08" db="EMBL/GenBank/DDBJ databases">
        <authorList>
            <person name="Kucharzyk K."/>
            <person name="Murdoch R.W."/>
            <person name="Higgins S."/>
            <person name="Loffler F."/>
        </authorList>
    </citation>
    <scope>NUCLEOTIDE SEQUENCE</scope>
</reference>
<gene>
    <name evidence="1" type="ORF">SDC9_176092</name>
</gene>
<protein>
    <submittedName>
        <fullName evidence="1">Uncharacterized protein</fullName>
    </submittedName>
</protein>